<protein>
    <submittedName>
        <fullName evidence="1">Uncharacterized protein</fullName>
    </submittedName>
</protein>
<organism evidence="1 2">
    <name type="scientific">Psophocarpus tetragonolobus</name>
    <name type="common">Winged bean</name>
    <name type="synonym">Dolichos tetragonolobus</name>
    <dbReference type="NCBI Taxonomy" id="3891"/>
    <lineage>
        <taxon>Eukaryota</taxon>
        <taxon>Viridiplantae</taxon>
        <taxon>Streptophyta</taxon>
        <taxon>Embryophyta</taxon>
        <taxon>Tracheophyta</taxon>
        <taxon>Spermatophyta</taxon>
        <taxon>Magnoliopsida</taxon>
        <taxon>eudicotyledons</taxon>
        <taxon>Gunneridae</taxon>
        <taxon>Pentapetalae</taxon>
        <taxon>rosids</taxon>
        <taxon>fabids</taxon>
        <taxon>Fabales</taxon>
        <taxon>Fabaceae</taxon>
        <taxon>Papilionoideae</taxon>
        <taxon>50 kb inversion clade</taxon>
        <taxon>NPAAA clade</taxon>
        <taxon>indigoferoid/millettioid clade</taxon>
        <taxon>Phaseoleae</taxon>
        <taxon>Psophocarpus</taxon>
    </lineage>
</organism>
<evidence type="ECO:0000313" key="1">
    <source>
        <dbReference type="EMBL" id="KAK7389545.1"/>
    </source>
</evidence>
<name>A0AAN9S4U6_PSOTE</name>
<reference evidence="1 2" key="1">
    <citation type="submission" date="2024-01" db="EMBL/GenBank/DDBJ databases">
        <title>The genomes of 5 underutilized Papilionoideae crops provide insights into root nodulation and disease resistanc.</title>
        <authorList>
            <person name="Jiang F."/>
        </authorList>
    </citation>
    <scope>NUCLEOTIDE SEQUENCE [LARGE SCALE GENOMIC DNA]</scope>
    <source>
        <strain evidence="1">DUOXIRENSHENG_FW03</strain>
        <tissue evidence="1">Leaves</tissue>
    </source>
</reference>
<dbReference type="PANTHER" id="PTHR37900:SF3">
    <property type="entry name" value="TRANSMEMBRANE PROTEIN"/>
    <property type="match status" value="1"/>
</dbReference>
<accession>A0AAN9S4U6</accession>
<keyword evidence="2" id="KW-1185">Reference proteome</keyword>
<gene>
    <name evidence="1" type="ORF">VNO78_24685</name>
</gene>
<dbReference type="Proteomes" id="UP001386955">
    <property type="component" value="Unassembled WGS sequence"/>
</dbReference>
<evidence type="ECO:0000313" key="2">
    <source>
        <dbReference type="Proteomes" id="UP001386955"/>
    </source>
</evidence>
<dbReference type="AlphaFoldDB" id="A0AAN9S4U6"/>
<proteinExistence type="predicted"/>
<dbReference type="PANTHER" id="PTHR37900">
    <property type="match status" value="1"/>
</dbReference>
<comment type="caution">
    <text evidence="1">The sequence shown here is derived from an EMBL/GenBank/DDBJ whole genome shotgun (WGS) entry which is preliminary data.</text>
</comment>
<sequence length="90" mass="10421">MPRQYGIALNNSGLSKDTLYILILMPIMLRSLVKLATALVCEPTSTLTTILYYGDLLPRTLNLDRLVRPEFLHQENHFFHFLTSVLRCVW</sequence>
<dbReference type="EMBL" id="JAYMYS010000006">
    <property type="protein sequence ID" value="KAK7389545.1"/>
    <property type="molecule type" value="Genomic_DNA"/>
</dbReference>